<dbReference type="Proteomes" id="UP000827889">
    <property type="component" value="Chromosome 4"/>
</dbReference>
<evidence type="ECO:0000313" key="3">
    <source>
        <dbReference type="RefSeq" id="XP_030512088.1"/>
    </source>
</evidence>
<dbReference type="InterPro" id="IPR028322">
    <property type="entry name" value="PNRC-like_rgn"/>
</dbReference>
<dbReference type="GeneID" id="115726380"/>
<reference evidence="3" key="1">
    <citation type="submission" date="2025-08" db="UniProtKB">
        <authorList>
            <consortium name="RefSeq"/>
        </authorList>
    </citation>
    <scope>IDENTIFICATION</scope>
    <source>
        <tissue evidence="3">Leaf</tissue>
    </source>
</reference>
<sequence length="182" mass="19509">MGVAVLHPQNHFVPDPLFPRKHRLSQPPVKPPTKAKPNSNRGHPNRRKKSPAKSLAASPPPAPPAKNLVIGQVRILKRGEEIAAPTTALEPKVETEARRTEEGAGSVSPAPELAQARTQKAESARVSPWSGRVLAGFYAGSAFITSPPPSSVPMPAFFTRKTGGLDGFADPTSDLRRLLRLD</sequence>
<keyword evidence="2" id="KW-1185">Reference proteome</keyword>
<gene>
    <name evidence="3" type="primary">LOC115726380</name>
</gene>
<dbReference type="PANTHER" id="PTHR33670">
    <property type="entry name" value="SPLICING FACTOR, PROLINE- AND GLUTAMINE-RICH-LIKE"/>
    <property type="match status" value="1"/>
</dbReference>
<proteinExistence type="predicted"/>
<dbReference type="RefSeq" id="XP_030512088.1">
    <property type="nucleotide sequence ID" value="XM_030656228.2"/>
</dbReference>
<dbReference type="KEGG" id="rarg:115726380"/>
<protein>
    <submittedName>
        <fullName evidence="3">Uncharacterized protein LOC115726380</fullName>
    </submittedName>
</protein>
<organism evidence="2 3">
    <name type="scientific">Rhodamnia argentea</name>
    <dbReference type="NCBI Taxonomy" id="178133"/>
    <lineage>
        <taxon>Eukaryota</taxon>
        <taxon>Viridiplantae</taxon>
        <taxon>Streptophyta</taxon>
        <taxon>Embryophyta</taxon>
        <taxon>Tracheophyta</taxon>
        <taxon>Spermatophyta</taxon>
        <taxon>Magnoliopsida</taxon>
        <taxon>eudicotyledons</taxon>
        <taxon>Gunneridae</taxon>
        <taxon>Pentapetalae</taxon>
        <taxon>rosids</taxon>
        <taxon>malvids</taxon>
        <taxon>Myrtales</taxon>
        <taxon>Myrtaceae</taxon>
        <taxon>Myrtoideae</taxon>
        <taxon>Myrteae</taxon>
        <taxon>Australasian group</taxon>
        <taxon>Rhodamnia</taxon>
    </lineage>
</organism>
<feature type="compositionally biased region" description="Basic and acidic residues" evidence="1">
    <location>
        <begin position="91"/>
        <end position="102"/>
    </location>
</feature>
<evidence type="ECO:0000256" key="1">
    <source>
        <dbReference type="SAM" id="MobiDB-lite"/>
    </source>
</evidence>
<dbReference type="AlphaFoldDB" id="A0A8B8MQ22"/>
<evidence type="ECO:0000313" key="2">
    <source>
        <dbReference type="Proteomes" id="UP000827889"/>
    </source>
</evidence>
<name>A0A8B8MQ22_9MYRT</name>
<feature type="region of interest" description="Disordered" evidence="1">
    <location>
        <begin position="1"/>
        <end position="68"/>
    </location>
</feature>
<accession>A0A8B8MQ22</accession>
<dbReference type="PANTHER" id="PTHR33670:SF17">
    <property type="entry name" value="ANTHER-SPECIFIC PROLINE-RICH PROTEIN APG"/>
    <property type="match status" value="1"/>
</dbReference>
<dbReference type="GO" id="GO:0016071">
    <property type="term" value="P:mRNA metabolic process"/>
    <property type="evidence" value="ECO:0007669"/>
    <property type="project" value="UniProtKB-ARBA"/>
</dbReference>
<feature type="region of interest" description="Disordered" evidence="1">
    <location>
        <begin position="81"/>
        <end position="126"/>
    </location>
</feature>
<dbReference type="OrthoDB" id="1113087at2759"/>
<dbReference type="Pfam" id="PF15365">
    <property type="entry name" value="PNRC"/>
    <property type="match status" value="1"/>
</dbReference>